<evidence type="ECO:0000313" key="10">
    <source>
        <dbReference type="Proteomes" id="UP000005835"/>
    </source>
</evidence>
<evidence type="ECO:0000256" key="1">
    <source>
        <dbReference type="ARBA" id="ARBA00001947"/>
    </source>
</evidence>
<dbReference type="Proteomes" id="UP000005835">
    <property type="component" value="Unassembled WGS sequence"/>
</dbReference>
<keyword evidence="4" id="KW-0378">Hydrolase</keyword>
<name>K1JZ99_9BURK</name>
<keyword evidence="6" id="KW-0482">Metalloprotease</keyword>
<evidence type="ECO:0000256" key="7">
    <source>
        <dbReference type="SAM" id="SignalP"/>
    </source>
</evidence>
<dbReference type="SUPFAM" id="SSF48452">
    <property type="entry name" value="TPR-like"/>
    <property type="match status" value="1"/>
</dbReference>
<dbReference type="CDD" id="cd07333">
    <property type="entry name" value="M48C_bepA_like"/>
    <property type="match status" value="1"/>
</dbReference>
<dbReference type="GO" id="GO:0046872">
    <property type="term" value="F:metal ion binding"/>
    <property type="evidence" value="ECO:0007669"/>
    <property type="project" value="UniProtKB-KW"/>
</dbReference>
<keyword evidence="2" id="KW-0645">Protease</keyword>
<dbReference type="Gene3D" id="3.30.2010.10">
    <property type="entry name" value="Metalloproteases ('zincins'), catalytic domain"/>
    <property type="match status" value="1"/>
</dbReference>
<dbReference type="STRING" id="742823.HMPREF9465_00485"/>
<evidence type="ECO:0000256" key="6">
    <source>
        <dbReference type="ARBA" id="ARBA00023049"/>
    </source>
</evidence>
<dbReference type="InterPro" id="IPR011990">
    <property type="entry name" value="TPR-like_helical_dom_sf"/>
</dbReference>
<dbReference type="GO" id="GO:0004222">
    <property type="term" value="F:metalloendopeptidase activity"/>
    <property type="evidence" value="ECO:0007669"/>
    <property type="project" value="InterPro"/>
</dbReference>
<keyword evidence="10" id="KW-1185">Reference proteome</keyword>
<dbReference type="PANTHER" id="PTHR22726">
    <property type="entry name" value="METALLOENDOPEPTIDASE OMA1"/>
    <property type="match status" value="1"/>
</dbReference>
<dbReference type="EMBL" id="ADMG01000016">
    <property type="protein sequence ID" value="EKB31908.1"/>
    <property type="molecule type" value="Genomic_DNA"/>
</dbReference>
<feature type="signal peptide" evidence="7">
    <location>
        <begin position="1"/>
        <end position="24"/>
    </location>
</feature>
<feature type="chain" id="PRO_5005686864" description="Peptidase M48 domain-containing protein" evidence="7">
    <location>
        <begin position="25"/>
        <end position="499"/>
    </location>
</feature>
<evidence type="ECO:0000313" key="9">
    <source>
        <dbReference type="EMBL" id="EKB31908.1"/>
    </source>
</evidence>
<proteinExistence type="predicted"/>
<comment type="caution">
    <text evidence="9">The sequence shown here is derived from an EMBL/GenBank/DDBJ whole genome shotgun (WGS) entry which is preliminary data.</text>
</comment>
<dbReference type="GO" id="GO:0051603">
    <property type="term" value="P:proteolysis involved in protein catabolic process"/>
    <property type="evidence" value="ECO:0007669"/>
    <property type="project" value="TreeGrafter"/>
</dbReference>
<evidence type="ECO:0000259" key="8">
    <source>
        <dbReference type="Pfam" id="PF01435"/>
    </source>
</evidence>
<dbReference type="AlphaFoldDB" id="K1JZ99"/>
<evidence type="ECO:0000256" key="2">
    <source>
        <dbReference type="ARBA" id="ARBA00022670"/>
    </source>
</evidence>
<gene>
    <name evidence="9" type="ORF">HMPREF9465_00485</name>
</gene>
<dbReference type="Pfam" id="PF01435">
    <property type="entry name" value="Peptidase_M48"/>
    <property type="match status" value="1"/>
</dbReference>
<feature type="domain" description="Peptidase M48" evidence="8">
    <location>
        <begin position="73"/>
        <end position="265"/>
    </location>
</feature>
<protein>
    <recommendedName>
        <fullName evidence="8">Peptidase M48 domain-containing protein</fullName>
    </recommendedName>
</protein>
<dbReference type="eggNOG" id="COG4783">
    <property type="taxonomic scope" value="Bacteria"/>
</dbReference>
<dbReference type="RefSeq" id="WP_005433792.1">
    <property type="nucleotide sequence ID" value="NZ_JH815514.1"/>
</dbReference>
<evidence type="ECO:0000256" key="5">
    <source>
        <dbReference type="ARBA" id="ARBA00022833"/>
    </source>
</evidence>
<reference evidence="9 10" key="1">
    <citation type="submission" date="2012-05" db="EMBL/GenBank/DDBJ databases">
        <title>The Genome Sequence of Sutterella wadsworthensis 2_1_59BFAA.</title>
        <authorList>
            <consortium name="The Broad Institute Genome Sequencing Platform"/>
            <person name="Earl A."/>
            <person name="Ward D."/>
            <person name="Feldgarden M."/>
            <person name="Gevers D."/>
            <person name="Daigneault M."/>
            <person name="Strauss J."/>
            <person name="Allen-Vercoe E."/>
            <person name="Walker B."/>
            <person name="Young S.K."/>
            <person name="Zeng Q."/>
            <person name="Gargeya S."/>
            <person name="Fitzgerald M."/>
            <person name="Haas B."/>
            <person name="Abouelleil A."/>
            <person name="Alvarado L."/>
            <person name="Arachchi H.M."/>
            <person name="Berlin A.M."/>
            <person name="Chapman S.B."/>
            <person name="Goldberg J."/>
            <person name="Griggs A."/>
            <person name="Gujja S."/>
            <person name="Hansen M."/>
            <person name="Howarth C."/>
            <person name="Imamovic A."/>
            <person name="Larimer J."/>
            <person name="McCowen C."/>
            <person name="Montmayeur A."/>
            <person name="Murphy C."/>
            <person name="Neiman D."/>
            <person name="Pearson M."/>
            <person name="Priest M."/>
            <person name="Roberts A."/>
            <person name="Saif S."/>
            <person name="Shea T."/>
            <person name="Sisk P."/>
            <person name="Sykes S."/>
            <person name="Wortman J."/>
            <person name="Nusbaum C."/>
            <person name="Birren B."/>
        </authorList>
    </citation>
    <scope>NUCLEOTIDE SEQUENCE [LARGE SCALE GENOMIC DNA]</scope>
    <source>
        <strain evidence="9 10">2_1_59BFAA</strain>
    </source>
</reference>
<dbReference type="HOGENOM" id="CLU_030556_1_0_4"/>
<dbReference type="PATRIC" id="fig|742823.3.peg.482"/>
<comment type="cofactor">
    <cofactor evidence="1">
        <name>Zn(2+)</name>
        <dbReference type="ChEBI" id="CHEBI:29105"/>
    </cofactor>
</comment>
<dbReference type="InterPro" id="IPR051156">
    <property type="entry name" value="Mito/Outer_Membr_Metalloprot"/>
</dbReference>
<keyword evidence="7" id="KW-0732">Signal</keyword>
<keyword evidence="3" id="KW-0479">Metal-binding</keyword>
<sequence length="499" mass="55353">MNFKAWVLLVSAMTTACLPGTALSAGQTPLDLNLPSLGTVAGAELSPADEYALGAQIMRQVRADPTYMSDPETSEYLNRLGYQLVSNANTYTYQFFFFPIRDATLNAFALPGGYIAVHTGTIINAQNESELAGVMGHEIGHVSQRHIARMIEAQKGNMALTIGSMLLAILAARAGGNSGGHAAAAVAMGSQAAMIQSQLNYSRDAEREADRVGLQTLYNAGFDPKGMESFFERLHSSNRFYESAAPAYLSTHPLTVERMADMENRTRSIPPRLHRDSLDFKLIQARLEVLQETRHDGWYKVRKEFQRRLKTSSGVNEAVLHYGLSVAAQKLHEPDEALVEARLAMKAGKSAILVRNLTRTEYDAARTAADKRKAVEDARSAVDRFPLSTMIAENYVDLLYSQNEHQKLINFLRSNTAISQESSNYHALLARSYEKLGKKSLQYLHTGEMYALYGSTEAAVYQMTLGQKAADGDFYTMSQIDARLRELREQLLIEKERAK</sequence>
<evidence type="ECO:0000256" key="3">
    <source>
        <dbReference type="ARBA" id="ARBA00022723"/>
    </source>
</evidence>
<organism evidence="9 10">
    <name type="scientific">Sutterella wadsworthensis 2_1_59BFAA</name>
    <dbReference type="NCBI Taxonomy" id="742823"/>
    <lineage>
        <taxon>Bacteria</taxon>
        <taxon>Pseudomonadati</taxon>
        <taxon>Pseudomonadota</taxon>
        <taxon>Betaproteobacteria</taxon>
        <taxon>Burkholderiales</taxon>
        <taxon>Sutterellaceae</taxon>
        <taxon>Sutterella</taxon>
    </lineage>
</organism>
<dbReference type="Gene3D" id="1.25.40.10">
    <property type="entry name" value="Tetratricopeptide repeat domain"/>
    <property type="match status" value="1"/>
</dbReference>
<dbReference type="PROSITE" id="PS51257">
    <property type="entry name" value="PROKAR_LIPOPROTEIN"/>
    <property type="match status" value="1"/>
</dbReference>
<dbReference type="InterPro" id="IPR001915">
    <property type="entry name" value="Peptidase_M48"/>
</dbReference>
<evidence type="ECO:0000256" key="4">
    <source>
        <dbReference type="ARBA" id="ARBA00022801"/>
    </source>
</evidence>
<dbReference type="GO" id="GO:0016020">
    <property type="term" value="C:membrane"/>
    <property type="evidence" value="ECO:0007669"/>
    <property type="project" value="TreeGrafter"/>
</dbReference>
<dbReference type="PANTHER" id="PTHR22726:SF1">
    <property type="entry name" value="METALLOENDOPEPTIDASE OMA1, MITOCHONDRIAL"/>
    <property type="match status" value="1"/>
</dbReference>
<keyword evidence="5" id="KW-0862">Zinc</keyword>
<accession>K1JZ99</accession>